<gene>
    <name evidence="5" type="primary">bdlA</name>
    <name evidence="5" type="ORF">GCM10009114_05360</name>
</gene>
<evidence type="ECO:0000313" key="6">
    <source>
        <dbReference type="Proteomes" id="UP001500359"/>
    </source>
</evidence>
<feature type="domain" description="PAC" evidence="4">
    <location>
        <begin position="94"/>
        <end position="146"/>
    </location>
</feature>
<evidence type="ECO:0000259" key="3">
    <source>
        <dbReference type="PROSITE" id="PS50111"/>
    </source>
</evidence>
<feature type="domain" description="Methyl-accepting transducer" evidence="3">
    <location>
        <begin position="254"/>
        <end position="433"/>
    </location>
</feature>
<dbReference type="Gene3D" id="3.30.450.20">
    <property type="entry name" value="PAS domain"/>
    <property type="match status" value="2"/>
</dbReference>
<evidence type="ECO:0000313" key="5">
    <source>
        <dbReference type="EMBL" id="GAA0853194.1"/>
    </source>
</evidence>
<comment type="caution">
    <text evidence="5">The sequence shown here is derived from an EMBL/GenBank/DDBJ whole genome shotgun (WGS) entry which is preliminary data.</text>
</comment>
<dbReference type="NCBIfam" id="TIGR00229">
    <property type="entry name" value="sensory_box"/>
    <property type="match status" value="2"/>
</dbReference>
<name>A0ABN1LD70_9ALTE</name>
<dbReference type="Pfam" id="PF00015">
    <property type="entry name" value="MCPsignal"/>
    <property type="match status" value="1"/>
</dbReference>
<dbReference type="CDD" id="cd00130">
    <property type="entry name" value="PAS"/>
    <property type="match status" value="2"/>
</dbReference>
<evidence type="ECO:0000256" key="2">
    <source>
        <dbReference type="PROSITE-ProRule" id="PRU00284"/>
    </source>
</evidence>
<organism evidence="5 6">
    <name type="scientific">Aliiglaciecola litoralis</name>
    <dbReference type="NCBI Taxonomy" id="582857"/>
    <lineage>
        <taxon>Bacteria</taxon>
        <taxon>Pseudomonadati</taxon>
        <taxon>Pseudomonadota</taxon>
        <taxon>Gammaproteobacteria</taxon>
        <taxon>Alteromonadales</taxon>
        <taxon>Alteromonadaceae</taxon>
        <taxon>Aliiglaciecola</taxon>
    </lineage>
</organism>
<accession>A0ABN1LD70</accession>
<dbReference type="InterPro" id="IPR004090">
    <property type="entry name" value="Chemotax_Me-accpt_rcpt"/>
</dbReference>
<proteinExistence type="predicted"/>
<evidence type="ECO:0000256" key="1">
    <source>
        <dbReference type="ARBA" id="ARBA00023224"/>
    </source>
</evidence>
<dbReference type="RefSeq" id="WP_343856255.1">
    <property type="nucleotide sequence ID" value="NZ_BAAAFD010000001.1"/>
</dbReference>
<dbReference type="EMBL" id="BAAAFD010000001">
    <property type="protein sequence ID" value="GAA0853194.1"/>
    <property type="molecule type" value="Genomic_DNA"/>
</dbReference>
<dbReference type="InterPro" id="IPR013655">
    <property type="entry name" value="PAS_fold_3"/>
</dbReference>
<dbReference type="InterPro" id="IPR000014">
    <property type="entry name" value="PAS"/>
</dbReference>
<dbReference type="SMART" id="SM00283">
    <property type="entry name" value="MA"/>
    <property type="match status" value="1"/>
</dbReference>
<dbReference type="InterPro" id="IPR001610">
    <property type="entry name" value="PAC"/>
</dbReference>
<dbReference type="PROSITE" id="PS50111">
    <property type="entry name" value="CHEMOTAXIS_TRANSDUC_2"/>
    <property type="match status" value="1"/>
</dbReference>
<feature type="domain" description="PAC" evidence="4">
    <location>
        <begin position="216"/>
        <end position="268"/>
    </location>
</feature>
<dbReference type="CDD" id="cd11386">
    <property type="entry name" value="MCP_signal"/>
    <property type="match status" value="1"/>
</dbReference>
<dbReference type="SUPFAM" id="SSF58104">
    <property type="entry name" value="Methyl-accepting chemotaxis protein (MCP) signaling domain"/>
    <property type="match status" value="1"/>
</dbReference>
<dbReference type="PANTHER" id="PTHR24422">
    <property type="entry name" value="CHEMOTAXIS PROTEIN METHYLTRANSFERASE"/>
    <property type="match status" value="1"/>
</dbReference>
<dbReference type="InterPro" id="IPR004089">
    <property type="entry name" value="MCPsignal_dom"/>
</dbReference>
<dbReference type="Gene3D" id="1.10.287.950">
    <property type="entry name" value="Methyl-accepting chemotaxis protein"/>
    <property type="match status" value="1"/>
</dbReference>
<dbReference type="InterPro" id="IPR050903">
    <property type="entry name" value="Bact_Chemotaxis_MeTrfase"/>
</dbReference>
<dbReference type="PRINTS" id="PR00260">
    <property type="entry name" value="CHEMTRNSDUCR"/>
</dbReference>
<dbReference type="InterPro" id="IPR000700">
    <property type="entry name" value="PAS-assoc_C"/>
</dbReference>
<sequence length="433" mass="48667">MWWKRAEKRDAKPVRDPVDIDNESIVAAFKKSMAIIEFSPEGIILDANEKFLNTMNYAIDEIIGKPHRIFCPEDYVQSKQYGVFWSDLANGKPFSSECLRIDKNGNHVWLAASYCPVFDEHQKVYKIIKIASNITQSVELKHEYQGRVDSLDRSMATIEFNLDGTVLIANQNFLDTMGYRLEEIQGKHHRIFCPAEPTSGGEHRAFWQALNRGEFQQGLYQRIKKTGEDVWLEASYNPVYNSQGQLVKIMKIASDITATIEKRLETADLALKASVETDDIASEGDKRINEAIDSMIKVNRELQSSSENVGQLNEQSQKISKIVHTIHEIADQTNLLALNAAIEAARAGEQGRGFAVVADEVRQLASRTSASTSEIEKMVQENNRLTNSAVTSISDIQSCSENSMELIKQAGEAIAMINDRTNEMVDIVRKISS</sequence>
<protein>
    <submittedName>
        <fullName evidence="5">Biofilm dispersion protein BdlA</fullName>
    </submittedName>
</protein>
<dbReference type="Proteomes" id="UP001500359">
    <property type="component" value="Unassembled WGS sequence"/>
</dbReference>
<dbReference type="InterPro" id="IPR035965">
    <property type="entry name" value="PAS-like_dom_sf"/>
</dbReference>
<evidence type="ECO:0000259" key="4">
    <source>
        <dbReference type="PROSITE" id="PS50113"/>
    </source>
</evidence>
<dbReference type="PANTHER" id="PTHR24422:SF10">
    <property type="entry name" value="CHEMOTAXIS PROTEIN METHYLTRANSFERASE 2"/>
    <property type="match status" value="1"/>
</dbReference>
<keyword evidence="6" id="KW-1185">Reference proteome</keyword>
<dbReference type="Pfam" id="PF08447">
    <property type="entry name" value="PAS_3"/>
    <property type="match status" value="2"/>
</dbReference>
<dbReference type="SUPFAM" id="SSF55785">
    <property type="entry name" value="PYP-like sensor domain (PAS domain)"/>
    <property type="match status" value="2"/>
</dbReference>
<keyword evidence="1 2" id="KW-0807">Transducer</keyword>
<dbReference type="SMART" id="SM00091">
    <property type="entry name" value="PAS"/>
    <property type="match status" value="2"/>
</dbReference>
<dbReference type="SMART" id="SM00086">
    <property type="entry name" value="PAC"/>
    <property type="match status" value="2"/>
</dbReference>
<dbReference type="PROSITE" id="PS50113">
    <property type="entry name" value="PAC"/>
    <property type="match status" value="2"/>
</dbReference>
<reference evidence="5 6" key="1">
    <citation type="journal article" date="2019" name="Int. J. Syst. Evol. Microbiol.">
        <title>The Global Catalogue of Microorganisms (GCM) 10K type strain sequencing project: providing services to taxonomists for standard genome sequencing and annotation.</title>
        <authorList>
            <consortium name="The Broad Institute Genomics Platform"/>
            <consortium name="The Broad Institute Genome Sequencing Center for Infectious Disease"/>
            <person name="Wu L."/>
            <person name="Ma J."/>
        </authorList>
    </citation>
    <scope>NUCLEOTIDE SEQUENCE [LARGE SCALE GENOMIC DNA]</scope>
    <source>
        <strain evidence="5 6">JCM 15896</strain>
    </source>
</reference>